<dbReference type="PANTHER" id="PTHR34406:SF1">
    <property type="entry name" value="PROTEIN YCEI"/>
    <property type="match status" value="1"/>
</dbReference>
<evidence type="ECO:0000313" key="3">
    <source>
        <dbReference type="EMBL" id="ACV76756.1"/>
    </source>
</evidence>
<dbReference type="SMART" id="SM00867">
    <property type="entry name" value="YceI"/>
    <property type="match status" value="1"/>
</dbReference>
<dbReference type="Pfam" id="PF04264">
    <property type="entry name" value="YceI"/>
    <property type="match status" value="1"/>
</dbReference>
<dbReference type="HOGENOM" id="CLU_071003_3_1_11"/>
<dbReference type="OrthoDB" id="3724977at2"/>
<dbReference type="SUPFAM" id="SSF101874">
    <property type="entry name" value="YceI-like"/>
    <property type="match status" value="1"/>
</dbReference>
<dbReference type="Gene3D" id="2.40.128.110">
    <property type="entry name" value="Lipid/polyisoprenoid-binding, YceI-like"/>
    <property type="match status" value="1"/>
</dbReference>
<dbReference type="eggNOG" id="COG2353">
    <property type="taxonomic scope" value="Bacteria"/>
</dbReference>
<dbReference type="STRING" id="479431.Namu_0326"/>
<dbReference type="InParanoid" id="C8X5Y5"/>
<comment type="similarity">
    <text evidence="1">Belongs to the UPF0312 family.</text>
</comment>
<dbReference type="Proteomes" id="UP000002218">
    <property type="component" value="Chromosome"/>
</dbReference>
<evidence type="ECO:0000259" key="2">
    <source>
        <dbReference type="SMART" id="SM00867"/>
    </source>
</evidence>
<reference evidence="4" key="1">
    <citation type="submission" date="2009-09" db="EMBL/GenBank/DDBJ databases">
        <title>The complete genome of Nakamurella multipartita DSM 44233.</title>
        <authorList>
            <consortium name="US DOE Joint Genome Institute (JGI-PGF)"/>
            <person name="Lucas S."/>
            <person name="Copeland A."/>
            <person name="Lapidus A."/>
            <person name="Glavina del Rio T."/>
            <person name="Dalin E."/>
            <person name="Tice H."/>
            <person name="Bruce D."/>
            <person name="Goodwin L."/>
            <person name="Pitluck S."/>
            <person name="Kyrpides N."/>
            <person name="Mavromatis K."/>
            <person name="Ivanova N."/>
            <person name="Ovchinnikova G."/>
            <person name="Sims D."/>
            <person name="Meincke L."/>
            <person name="Brettin T."/>
            <person name="Detter J.C."/>
            <person name="Han C."/>
            <person name="Larimer F."/>
            <person name="Land M."/>
            <person name="Hauser L."/>
            <person name="Markowitz V."/>
            <person name="Cheng J.-F."/>
            <person name="Hugenholtz P."/>
            <person name="Woyke T."/>
            <person name="Wu D."/>
            <person name="Klenk H.-P."/>
            <person name="Eisen J.A."/>
        </authorList>
    </citation>
    <scope>NUCLEOTIDE SEQUENCE [LARGE SCALE GENOMIC DNA]</scope>
    <source>
        <strain evidence="4">ATCC 700099 / DSM 44233 / CIP 104796 / JCM 9543 / NBRC 105858 / Y-104</strain>
    </source>
</reference>
<name>C8X5Y5_NAKMY</name>
<evidence type="ECO:0000313" key="4">
    <source>
        <dbReference type="Proteomes" id="UP000002218"/>
    </source>
</evidence>
<dbReference type="RefSeq" id="WP_012814231.1">
    <property type="nucleotide sequence ID" value="NC_013235.1"/>
</dbReference>
<evidence type="ECO:0000256" key="1">
    <source>
        <dbReference type="ARBA" id="ARBA00008812"/>
    </source>
</evidence>
<dbReference type="AlphaFoldDB" id="C8X5Y5"/>
<keyword evidence="4" id="KW-1185">Reference proteome</keyword>
<dbReference type="EMBL" id="CP001737">
    <property type="protein sequence ID" value="ACV76756.1"/>
    <property type="molecule type" value="Genomic_DNA"/>
</dbReference>
<dbReference type="InterPro" id="IPR036761">
    <property type="entry name" value="TTHA0802/YceI-like_sf"/>
</dbReference>
<feature type="domain" description="Lipid/polyisoprenoid-binding YceI-like" evidence="2">
    <location>
        <begin position="17"/>
        <end position="173"/>
    </location>
</feature>
<dbReference type="InterPro" id="IPR007372">
    <property type="entry name" value="Lipid/polyisoprenoid-bd_YceI"/>
</dbReference>
<organism evidence="3 4">
    <name type="scientific">Nakamurella multipartita (strain ATCC 700099 / DSM 44233 / CIP 104796 / JCM 9543 / NBRC 105858 / Y-104)</name>
    <name type="common">Microsphaera multipartita</name>
    <dbReference type="NCBI Taxonomy" id="479431"/>
    <lineage>
        <taxon>Bacteria</taxon>
        <taxon>Bacillati</taxon>
        <taxon>Actinomycetota</taxon>
        <taxon>Actinomycetes</taxon>
        <taxon>Nakamurellales</taxon>
        <taxon>Nakamurellaceae</taxon>
        <taxon>Nakamurella</taxon>
    </lineage>
</organism>
<protein>
    <submittedName>
        <fullName evidence="3">YceI family protein</fullName>
    </submittedName>
</protein>
<dbReference type="PANTHER" id="PTHR34406">
    <property type="entry name" value="PROTEIN YCEI"/>
    <property type="match status" value="1"/>
</dbReference>
<gene>
    <name evidence="3" type="ordered locus">Namu_0326</name>
</gene>
<accession>C8X5Y5</accession>
<proteinExistence type="inferred from homology"/>
<reference evidence="3 4" key="2">
    <citation type="journal article" date="2010" name="Stand. Genomic Sci.">
        <title>Complete genome sequence of Nakamurella multipartita type strain (Y-104).</title>
        <authorList>
            <person name="Tice H."/>
            <person name="Mayilraj S."/>
            <person name="Sims D."/>
            <person name="Lapidus A."/>
            <person name="Nolan M."/>
            <person name="Lucas S."/>
            <person name="Glavina Del Rio T."/>
            <person name="Copeland A."/>
            <person name="Cheng J.F."/>
            <person name="Meincke L."/>
            <person name="Bruce D."/>
            <person name="Goodwin L."/>
            <person name="Pitluck S."/>
            <person name="Ivanova N."/>
            <person name="Mavromatis K."/>
            <person name="Ovchinnikova G."/>
            <person name="Pati A."/>
            <person name="Chen A."/>
            <person name="Palaniappan K."/>
            <person name="Land M."/>
            <person name="Hauser L."/>
            <person name="Chang Y.J."/>
            <person name="Jeffries C.D."/>
            <person name="Detter J.C."/>
            <person name="Brettin T."/>
            <person name="Rohde M."/>
            <person name="Goker M."/>
            <person name="Bristow J."/>
            <person name="Eisen J.A."/>
            <person name="Markowitz V."/>
            <person name="Hugenholtz P."/>
            <person name="Kyrpides N.C."/>
            <person name="Klenk H.P."/>
            <person name="Chen F."/>
        </authorList>
    </citation>
    <scope>NUCLEOTIDE SEQUENCE [LARGE SCALE GENOMIC DNA]</scope>
    <source>
        <strain evidence="4">ATCC 700099 / DSM 44233 / CIP 104796 / JCM 9543 / NBRC 105858 / Y-104</strain>
    </source>
</reference>
<dbReference type="KEGG" id="nml:Namu_0326"/>
<sequence>MTAPARAVTPSAAMVGWWAVDPATSTARFRVRDKLVATARGTIAVAGGTIRIGAAGDVVSARVELTTASIDTGNRHRDRDLRTERFLSADRHPTIVVQAAPAPARSDGWTVPAQLQARGSSVPVDLTVTLTAVDEGSAAVRITGRLDRSGLGIKVPGFVIARFVDLEVDIRAHRLDHTPAD</sequence>